<comment type="subcellular location">
    <subcellularLocation>
        <location evidence="2 7">Cytoplasm</location>
    </subcellularLocation>
</comment>
<evidence type="ECO:0000256" key="1">
    <source>
        <dbReference type="ARBA" id="ARBA00001835"/>
    </source>
</evidence>
<organism evidence="8 9">
    <name type="scientific">Infirmifilum lucidum</name>
    <dbReference type="NCBI Taxonomy" id="2776706"/>
    <lineage>
        <taxon>Archaea</taxon>
        <taxon>Thermoproteota</taxon>
        <taxon>Thermoprotei</taxon>
        <taxon>Thermofilales</taxon>
        <taxon>Thermofilaceae</taxon>
        <taxon>Infirmifilum</taxon>
    </lineage>
</organism>
<dbReference type="EC" id="3.1.21.7" evidence="7"/>
<keyword evidence="6 7" id="KW-0378">Hydrolase</keyword>
<name>A0A7L9FJU6_9CREN</name>
<feature type="binding site" evidence="7">
    <location>
        <position position="38"/>
    </location>
    <ligand>
        <name>Mg(2+)</name>
        <dbReference type="ChEBI" id="CHEBI:18420"/>
    </ligand>
</feature>
<dbReference type="GO" id="GO:0016891">
    <property type="term" value="F:RNA endonuclease activity producing 5'-phosphomonoesters, hydrolytic mechanism"/>
    <property type="evidence" value="ECO:0007669"/>
    <property type="project" value="TreeGrafter"/>
</dbReference>
<reference evidence="8 9" key="1">
    <citation type="submission" date="2020-10" db="EMBL/GenBank/DDBJ databases">
        <title>Thermofilum lucidum 3507LT sp. nov. a novel member of Thermofilaceae family isolated from Chile hot spring, and proposal of description order Thermofilales.</title>
        <authorList>
            <person name="Zayulina K.S."/>
            <person name="Elcheninov A.G."/>
            <person name="Toshchakov S.V."/>
            <person name="Kublanov I.V."/>
        </authorList>
    </citation>
    <scope>NUCLEOTIDE SEQUENCE [LARGE SCALE GENOMIC DNA]</scope>
    <source>
        <strain evidence="8 9">3507LT</strain>
    </source>
</reference>
<dbReference type="Pfam" id="PF04493">
    <property type="entry name" value="Endonuclease_5"/>
    <property type="match status" value="1"/>
</dbReference>
<comment type="catalytic activity">
    <reaction evidence="1 7">
        <text>Endonucleolytic cleavage at apurinic or apyrimidinic sites to products with a 5'-phosphate.</text>
        <dbReference type="EC" id="3.1.21.7"/>
    </reaction>
</comment>
<keyword evidence="7" id="KW-0227">DNA damage</keyword>
<evidence type="ECO:0000256" key="6">
    <source>
        <dbReference type="ARBA" id="ARBA00022801"/>
    </source>
</evidence>
<dbReference type="Gene3D" id="3.30.2170.10">
    <property type="entry name" value="archaeoglobus fulgidus dsm 4304 superfamily"/>
    <property type="match status" value="1"/>
</dbReference>
<feature type="site" description="Interaction with target DNA" evidence="7">
    <location>
        <position position="74"/>
    </location>
</feature>
<dbReference type="InParanoid" id="A0A7L9FJU6"/>
<proteinExistence type="inferred from homology"/>
<comment type="function">
    <text evidence="7">DNA repair enzyme involved in the repair of deaminated bases. Selectively cleaves double-stranded DNA at the second phosphodiester bond 3' to a deoxyinosine leaving behind the intact lesion on the nicked DNA.</text>
</comment>
<dbReference type="KEGG" id="thel:IG193_04090"/>
<keyword evidence="7" id="KW-0479">Metal-binding</keyword>
<dbReference type="InterPro" id="IPR007581">
    <property type="entry name" value="Endonuclease-V"/>
</dbReference>
<keyword evidence="9" id="KW-1185">Reference proteome</keyword>
<dbReference type="Proteomes" id="UP000594121">
    <property type="component" value="Chromosome"/>
</dbReference>
<evidence type="ECO:0000256" key="5">
    <source>
        <dbReference type="ARBA" id="ARBA00022759"/>
    </source>
</evidence>
<protein>
    <recommendedName>
        <fullName evidence="7">Endonuclease V</fullName>
        <ecNumber evidence="7">3.1.21.7</ecNumber>
    </recommendedName>
    <alternativeName>
        <fullName evidence="7">Deoxyinosine 3'endonuclease</fullName>
    </alternativeName>
    <alternativeName>
        <fullName evidence="7">Deoxyribonuclease V</fullName>
        <shortName evidence="7">DNase V</shortName>
    </alternativeName>
</protein>
<keyword evidence="7" id="KW-0234">DNA repair</keyword>
<evidence type="ECO:0000313" key="9">
    <source>
        <dbReference type="Proteomes" id="UP000594121"/>
    </source>
</evidence>
<feature type="binding site" evidence="7">
    <location>
        <position position="104"/>
    </location>
    <ligand>
        <name>Mg(2+)</name>
        <dbReference type="ChEBI" id="CHEBI:18420"/>
    </ligand>
</feature>
<dbReference type="FunCoup" id="A0A7L9FJU6">
    <property type="interactions" value="5"/>
</dbReference>
<evidence type="ECO:0000256" key="7">
    <source>
        <dbReference type="HAMAP-Rule" id="MF_00801"/>
    </source>
</evidence>
<dbReference type="GO" id="GO:0005737">
    <property type="term" value="C:cytoplasm"/>
    <property type="evidence" value="ECO:0007669"/>
    <property type="project" value="UniProtKB-SubCell"/>
</dbReference>
<dbReference type="PANTHER" id="PTHR28511:SF1">
    <property type="entry name" value="ENDONUCLEASE V"/>
    <property type="match status" value="1"/>
</dbReference>
<evidence type="ECO:0000256" key="3">
    <source>
        <dbReference type="ARBA" id="ARBA00022490"/>
    </source>
</evidence>
<dbReference type="GO" id="GO:0003727">
    <property type="term" value="F:single-stranded RNA binding"/>
    <property type="evidence" value="ECO:0007669"/>
    <property type="project" value="TreeGrafter"/>
</dbReference>
<dbReference type="CDD" id="cd06559">
    <property type="entry name" value="Endonuclease_V"/>
    <property type="match status" value="1"/>
</dbReference>
<evidence type="ECO:0000256" key="4">
    <source>
        <dbReference type="ARBA" id="ARBA00022722"/>
    </source>
</evidence>
<dbReference type="EMBL" id="CP062310">
    <property type="protein sequence ID" value="QOJ79642.1"/>
    <property type="molecule type" value="Genomic_DNA"/>
</dbReference>
<comment type="cofactor">
    <cofactor evidence="7">
        <name>Mg(2+)</name>
        <dbReference type="ChEBI" id="CHEBI:18420"/>
    </cofactor>
</comment>
<keyword evidence="5 7" id="KW-0255">Endonuclease</keyword>
<dbReference type="AlphaFoldDB" id="A0A7L9FJU6"/>
<dbReference type="PANTHER" id="PTHR28511">
    <property type="entry name" value="ENDONUCLEASE V"/>
    <property type="match status" value="1"/>
</dbReference>
<keyword evidence="7" id="KW-0460">Magnesium</keyword>
<evidence type="ECO:0000313" key="8">
    <source>
        <dbReference type="EMBL" id="QOJ79642.1"/>
    </source>
</evidence>
<gene>
    <name evidence="7" type="primary">nfi</name>
    <name evidence="8" type="ORF">IG193_04090</name>
</gene>
<dbReference type="GeneID" id="59149048"/>
<evidence type="ECO:0000256" key="2">
    <source>
        <dbReference type="ARBA" id="ARBA00004496"/>
    </source>
</evidence>
<keyword evidence="4 7" id="KW-0540">Nuclease</keyword>
<dbReference type="GO" id="GO:0006281">
    <property type="term" value="P:DNA repair"/>
    <property type="evidence" value="ECO:0007669"/>
    <property type="project" value="UniProtKB-UniRule"/>
</dbReference>
<sequence>MRGAFSIDRARLAQRKIAERVREVDEIDFPVKHAAGVDVAYVGEKAVASAVVVEYPSLKLVEAATATVEVSFPYVPTLLAFREAWPAYRAIKSLGTPFQVLFVDGNGRLHPLKAGFACHLGVVLDKPTIGVAKKLLVGEVVEINERLGKVIYNGETLAYAIRLRGLGKRVYVSVGHKVTLETALRLTIAFTKKNSSLPEPLIQAHSMAKKVKERLKELEA</sequence>
<comment type="similarity">
    <text evidence="7">Belongs to the endonuclease V family.</text>
</comment>
<dbReference type="RefSeq" id="WP_192819614.1">
    <property type="nucleotide sequence ID" value="NZ_CP062310.1"/>
</dbReference>
<dbReference type="GO" id="GO:0000287">
    <property type="term" value="F:magnesium ion binding"/>
    <property type="evidence" value="ECO:0007669"/>
    <property type="project" value="UniProtKB-UniRule"/>
</dbReference>
<accession>A0A7L9FJU6</accession>
<dbReference type="GO" id="GO:0043737">
    <property type="term" value="F:deoxyribonuclease V activity"/>
    <property type="evidence" value="ECO:0007669"/>
    <property type="project" value="UniProtKB-UniRule"/>
</dbReference>
<dbReference type="HAMAP" id="MF_00801">
    <property type="entry name" value="Endonuclease_5"/>
    <property type="match status" value="1"/>
</dbReference>
<keyword evidence="3 7" id="KW-0963">Cytoplasm</keyword>